<protein>
    <recommendedName>
        <fullName evidence="3">DNA phosphorothioation-associated protein 4</fullName>
    </recommendedName>
</protein>
<sequence>MTAQEFKSNITTKRPRYADSRIPLLEAFSEKGSRNADYSRFGPIYELYIYAMMLGIKRKTRLPLPPRNLTSDFLELGKWKRDSSLVDFLLMIIFTQTEDLSFDWNELEDMEEEQLNKVVSEVITLIEEYANGGLEYLETLWQKGELDTSHYMFIDLYKNLN</sequence>
<dbReference type="RefSeq" id="WP_133357337.1">
    <property type="nucleotide sequence ID" value="NZ_SMZJ02000011.1"/>
</dbReference>
<dbReference type="OrthoDB" id="1100311at2"/>
<evidence type="ECO:0008006" key="3">
    <source>
        <dbReference type="Google" id="ProtNLM"/>
    </source>
</evidence>
<evidence type="ECO:0000313" key="2">
    <source>
        <dbReference type="Proteomes" id="UP000295814"/>
    </source>
</evidence>
<dbReference type="Proteomes" id="UP000295814">
    <property type="component" value="Unassembled WGS sequence"/>
</dbReference>
<accession>A0A562YBL8</accession>
<reference evidence="1 2" key="1">
    <citation type="submission" date="2019-03" db="EMBL/GenBank/DDBJ databases">
        <authorList>
            <person name="Zhong Y.L."/>
        </authorList>
    </citation>
    <scope>NUCLEOTIDE SEQUENCE [LARGE SCALE GENOMIC DNA]</scope>
    <source>
        <strain evidence="1 2">W255</strain>
    </source>
</reference>
<dbReference type="EMBL" id="SMZJ02000011">
    <property type="protein sequence ID" value="TWO31499.1"/>
    <property type="molecule type" value="Genomic_DNA"/>
</dbReference>
<comment type="caution">
    <text evidence="1">The sequence shown here is derived from an EMBL/GenBank/DDBJ whole genome shotgun (WGS) entry which is preliminary data.</text>
</comment>
<name>A0A562YBL8_9FLAO</name>
<organism evidence="1 2">
    <name type="scientific">Seonamhaeicola sediminis</name>
    <dbReference type="NCBI Taxonomy" id="2528206"/>
    <lineage>
        <taxon>Bacteria</taxon>
        <taxon>Pseudomonadati</taxon>
        <taxon>Bacteroidota</taxon>
        <taxon>Flavobacteriia</taxon>
        <taxon>Flavobacteriales</taxon>
        <taxon>Flavobacteriaceae</taxon>
    </lineage>
</organism>
<keyword evidence="2" id="KW-1185">Reference proteome</keyword>
<proteinExistence type="predicted"/>
<gene>
    <name evidence="1" type="ORF">E1J38_013320</name>
</gene>
<dbReference type="AlphaFoldDB" id="A0A562YBL8"/>
<reference evidence="1 2" key="2">
    <citation type="submission" date="2019-07" db="EMBL/GenBank/DDBJ databases">
        <title>Seonamhaeicola sp. W255 draft genome.</title>
        <authorList>
            <person name="Zhang X.-Y."/>
            <person name="Zhang R."/>
            <person name="Zhong Y.-L."/>
            <person name="Du Z.-J."/>
        </authorList>
    </citation>
    <scope>NUCLEOTIDE SEQUENCE [LARGE SCALE GENOMIC DNA]</scope>
    <source>
        <strain evidence="1 2">W255</strain>
    </source>
</reference>
<evidence type="ECO:0000313" key="1">
    <source>
        <dbReference type="EMBL" id="TWO31499.1"/>
    </source>
</evidence>